<comment type="caution">
    <text evidence="2">The sequence shown here is derived from an EMBL/GenBank/DDBJ whole genome shotgun (WGS) entry which is preliminary data.</text>
</comment>
<feature type="compositionally biased region" description="Polar residues" evidence="1">
    <location>
        <begin position="1"/>
        <end position="22"/>
    </location>
</feature>
<keyword evidence="3" id="KW-1185">Reference proteome</keyword>
<dbReference type="EMBL" id="NCKW01003413">
    <property type="protein sequence ID" value="POM76613.1"/>
    <property type="molecule type" value="Genomic_DNA"/>
</dbReference>
<dbReference type="Proteomes" id="UP000237271">
    <property type="component" value="Unassembled WGS sequence"/>
</dbReference>
<reference evidence="2 3" key="1">
    <citation type="journal article" date="2017" name="Genome Biol. Evol.">
        <title>Phytophthora megakarya and P. palmivora, closely related causal agents of cacao black pod rot, underwent increases in genome sizes and gene numbers by different mechanisms.</title>
        <authorList>
            <person name="Ali S.S."/>
            <person name="Shao J."/>
            <person name="Lary D.J."/>
            <person name="Kronmiller B."/>
            <person name="Shen D."/>
            <person name="Strem M.D."/>
            <person name="Amoako-Attah I."/>
            <person name="Akrofi A.Y."/>
            <person name="Begoude B.A."/>
            <person name="Ten Hoopen G.M."/>
            <person name="Coulibaly K."/>
            <person name="Kebe B.I."/>
            <person name="Melnick R.L."/>
            <person name="Guiltinan M.J."/>
            <person name="Tyler B.M."/>
            <person name="Meinhardt L.W."/>
            <person name="Bailey B.A."/>
        </authorList>
    </citation>
    <scope>NUCLEOTIDE SEQUENCE [LARGE SCALE GENOMIC DNA]</scope>
    <source>
        <strain evidence="3">sbr112.9</strain>
    </source>
</reference>
<evidence type="ECO:0000313" key="2">
    <source>
        <dbReference type="EMBL" id="POM76613.1"/>
    </source>
</evidence>
<feature type="compositionally biased region" description="Basic and acidic residues" evidence="1">
    <location>
        <begin position="78"/>
        <end position="88"/>
    </location>
</feature>
<protein>
    <submittedName>
        <fullName evidence="2">Uncharacterized protein</fullName>
    </submittedName>
</protein>
<evidence type="ECO:0000256" key="1">
    <source>
        <dbReference type="SAM" id="MobiDB-lite"/>
    </source>
</evidence>
<feature type="region of interest" description="Disordered" evidence="1">
    <location>
        <begin position="1"/>
        <end position="89"/>
    </location>
</feature>
<dbReference type="AlphaFoldDB" id="A0A2P4YFN8"/>
<evidence type="ECO:0000313" key="3">
    <source>
        <dbReference type="Proteomes" id="UP000237271"/>
    </source>
</evidence>
<feature type="compositionally biased region" description="Acidic residues" evidence="1">
    <location>
        <begin position="23"/>
        <end position="33"/>
    </location>
</feature>
<name>A0A2P4YFN8_9STRA</name>
<gene>
    <name evidence="2" type="ORF">PHPALM_6128</name>
</gene>
<proteinExistence type="predicted"/>
<organism evidence="2 3">
    <name type="scientific">Phytophthora palmivora</name>
    <dbReference type="NCBI Taxonomy" id="4796"/>
    <lineage>
        <taxon>Eukaryota</taxon>
        <taxon>Sar</taxon>
        <taxon>Stramenopiles</taxon>
        <taxon>Oomycota</taxon>
        <taxon>Peronosporomycetes</taxon>
        <taxon>Peronosporales</taxon>
        <taxon>Peronosporaceae</taxon>
        <taxon>Phytophthora</taxon>
    </lineage>
</organism>
<feature type="compositionally biased region" description="Basic residues" evidence="1">
    <location>
        <begin position="67"/>
        <end position="77"/>
    </location>
</feature>
<sequence length="153" mass="16669">MMPLNESRSADQQSARRNSADGSESDLGPDPDLEDKTLPPQVPAGSPADLDASRDPPTTQGKVRQKEAKKKLMRKKMKAPEMDDEAKIGSKRTGAVNDLLRLLKEAGMTTGAFDSDDGFDLDLNFDLGLKVIQTTTQDLFSKLKILVGEIPQI</sequence>
<accession>A0A2P4YFN8</accession>